<name>A0A4P6KFQ0_9MICO</name>
<evidence type="ECO:0000313" key="1">
    <source>
        <dbReference type="EMBL" id="QBE48284.1"/>
    </source>
</evidence>
<dbReference type="KEGG" id="ltr:EVS81_05070"/>
<dbReference type="EMBL" id="CP035806">
    <property type="protein sequence ID" value="QBE48284.1"/>
    <property type="molecule type" value="Genomic_DNA"/>
</dbReference>
<sequence>MSGTEPPNIPLDPGFELRPRQRIFKRDPVLWEVCFEGEAIGLIRPTWIGRTSYPFYEAIGFFAGTGEPVSLELSPYLDERCRVLLEFQRSPQSSVHLPRYLKST</sequence>
<dbReference type="Proteomes" id="UP000289260">
    <property type="component" value="Chromosome"/>
</dbReference>
<organism evidence="1 2">
    <name type="scientific">Leucobacter triazinivorans</name>
    <dbReference type="NCBI Taxonomy" id="1784719"/>
    <lineage>
        <taxon>Bacteria</taxon>
        <taxon>Bacillati</taxon>
        <taxon>Actinomycetota</taxon>
        <taxon>Actinomycetes</taxon>
        <taxon>Micrococcales</taxon>
        <taxon>Microbacteriaceae</taxon>
        <taxon>Leucobacter</taxon>
    </lineage>
</organism>
<evidence type="ECO:0000313" key="2">
    <source>
        <dbReference type="Proteomes" id="UP000289260"/>
    </source>
</evidence>
<gene>
    <name evidence="1" type="ORF">EVS81_05070</name>
</gene>
<accession>A0A4P6KFQ0</accession>
<proteinExistence type="predicted"/>
<dbReference type="RefSeq" id="WP_130109422.1">
    <property type="nucleotide sequence ID" value="NZ_CP035806.1"/>
</dbReference>
<keyword evidence="2" id="KW-1185">Reference proteome</keyword>
<reference evidence="1 2" key="1">
    <citation type="submission" date="2019-02" db="EMBL/GenBank/DDBJ databases">
        <authorList>
            <person name="Sun L."/>
            <person name="Pan D."/>
            <person name="Wu X."/>
        </authorList>
    </citation>
    <scope>NUCLEOTIDE SEQUENCE [LARGE SCALE GENOMIC DNA]</scope>
    <source>
        <strain evidence="1 2">JW-1</strain>
    </source>
</reference>
<dbReference type="AlphaFoldDB" id="A0A4P6KFQ0"/>
<protein>
    <submittedName>
        <fullName evidence="1">Uncharacterized protein</fullName>
    </submittedName>
</protein>